<dbReference type="Gene3D" id="3.20.20.80">
    <property type="entry name" value="Glycosidases"/>
    <property type="match status" value="1"/>
</dbReference>
<dbReference type="Pfam" id="PF00128">
    <property type="entry name" value="Alpha-amylase"/>
    <property type="match status" value="1"/>
</dbReference>
<evidence type="ECO:0000256" key="3">
    <source>
        <dbReference type="ARBA" id="ARBA00023242"/>
    </source>
</evidence>
<dbReference type="Gene3D" id="2.60.40.1180">
    <property type="entry name" value="Golgi alpha-mannosidase II"/>
    <property type="match status" value="1"/>
</dbReference>
<accession>A0A139IKY4</accession>
<dbReference type="Gene3D" id="4.10.240.10">
    <property type="entry name" value="Zn(2)-C6 fungal-type DNA-binding domain"/>
    <property type="match status" value="1"/>
</dbReference>
<dbReference type="InterPro" id="IPR036864">
    <property type="entry name" value="Zn2-C6_fun-type_DNA-bd_sf"/>
</dbReference>
<dbReference type="GO" id="GO:0033934">
    <property type="term" value="F:glucan 1,4-alpha-maltotriohydrolase activity"/>
    <property type="evidence" value="ECO:0007669"/>
    <property type="project" value="TreeGrafter"/>
</dbReference>
<comment type="caution">
    <text evidence="7">The sequence shown here is derived from an EMBL/GenBank/DDBJ whole genome shotgun (WGS) entry which is preliminary data.</text>
</comment>
<dbReference type="CDD" id="cd00067">
    <property type="entry name" value="GAL4"/>
    <property type="match status" value="1"/>
</dbReference>
<dbReference type="PROSITE" id="PS50048">
    <property type="entry name" value="ZN2_CY6_FUNGAL_2"/>
    <property type="match status" value="1"/>
</dbReference>
<dbReference type="InterPro" id="IPR001138">
    <property type="entry name" value="Zn2Cys6_DnaBD"/>
</dbReference>
<sequence length="1067" mass="121302">MTISQHPWWKDATVYQIYPASFQDSNGDGIGDLRGIINRLEYIKSIGVDVIWVCPMYQSPQIDMGYDISDYQAVHEPYGTVADMEELITKVHQLGMRIILDLVVNHTSDQHAWQVPTVLLSKRDWYIWKPAKYDDSGNRKPPNNWRSNFGGSAWQWDEHTQEYYLHLFCPEQPDLNWDNEETRQAIYDNAMTFWLEKGCDGFRVDTVNMYSKDPGFPDAPVTDPDAEWQEAGLVYCNGPRMNEYLMEMNAILSRYDAMTVGECPFTPDQKQVHGYVSASKKRLNMVFQFDLVDVGQGKVFKYGTTPFAYTLGDLKAAISRTQGLIHDSDAWTTSFVENHDQARSVSRFGNDSPQWRERSAKMLALLFASLSGTLFVYQGQEIGMINMPPEWPIEEYKDVDSMNYYNMVAQRGNNDGKELSKAKAALQHLARDHARTPMQWDASSNGGFTDAAQSWMRVNTSTAEINVEQQRASKDSVLSFWKQMLATRKASSNTLIHGGFELIDEGNENVFSFLKHGKTGSALIMCNFSSCANQVPSVALGKDRVVLFHNLPSTPDESMLAPWEGRIYALDATLPHSSEPFKLFYNITPLSMDGKRQRHKACKACSSRKVRCNGQQRCQQCEHLNLRCEYPPTLPRQTKQKTPITGLKSPLKSPGVPGVLRELAAAPHVQQYGDAHAPKERTNGHDATFFLSLLPDFETFVLPFHPVMTIREAHDAIATMTQDREAEAFIYGLVAITLNLTHSPRSQTTAEKSDIEHWVSRALNTLPPVQSQEDISVRRLATLQFIHVCLMGLGRHGVAFYYLRQSTTMLELLNVGDEEAMSQLSLTERAQRQRLYWTIFVHERFYAITCQRSIVLPPLTTTSIESDPGIPKAITDGFEQIARLFCHIDQDMLSRWFATFGSERFIEPAWIVEKNRQIDAETAGNDDEIAELSHMQQADLIITKHWLRMMIWQMAISNCLLSSDRSEQSMSLLFPVHVSAQLRALIINMTKGAIEVHGSGIQQKLFELTDTIASVILTVPASSTDEKRQRMDDFSFLFEFWKSLPRPNSVQTELLESKFRRLVEIGL</sequence>
<evidence type="ECO:0000256" key="2">
    <source>
        <dbReference type="ARBA" id="ARBA00022801"/>
    </source>
</evidence>
<dbReference type="GO" id="GO:0004556">
    <property type="term" value="F:alpha-amylase activity"/>
    <property type="evidence" value="ECO:0007669"/>
    <property type="project" value="TreeGrafter"/>
</dbReference>
<dbReference type="SUPFAM" id="SSF51011">
    <property type="entry name" value="Glycosyl hydrolase domain"/>
    <property type="match status" value="1"/>
</dbReference>
<dbReference type="CDD" id="cd11333">
    <property type="entry name" value="AmyAc_SI_OligoGlu_DGase"/>
    <property type="match status" value="1"/>
</dbReference>
<dbReference type="GO" id="GO:0000025">
    <property type="term" value="P:maltose catabolic process"/>
    <property type="evidence" value="ECO:0007669"/>
    <property type="project" value="TreeGrafter"/>
</dbReference>
<reference evidence="7 8" key="1">
    <citation type="submission" date="2015-07" db="EMBL/GenBank/DDBJ databases">
        <title>Comparative genomics of the Sigatoka disease complex on banana suggests a link between parallel evolutionary changes in Pseudocercospora fijiensis and Pseudocercospora eumusae and increased virulence on the banana host.</title>
        <authorList>
            <person name="Chang T.-C."/>
            <person name="Salvucci A."/>
            <person name="Crous P.W."/>
            <person name="Stergiopoulos I."/>
        </authorList>
    </citation>
    <scope>NUCLEOTIDE SEQUENCE [LARGE SCALE GENOMIC DNA]</scope>
    <source>
        <strain evidence="7 8">CBS 116634</strain>
    </source>
</reference>
<dbReference type="OrthoDB" id="1740265at2759"/>
<dbReference type="PANTHER" id="PTHR10357:SF179">
    <property type="entry name" value="NEUTRAL AND BASIC AMINO ACID TRANSPORT PROTEIN RBAT"/>
    <property type="match status" value="1"/>
</dbReference>
<evidence type="ECO:0000256" key="1">
    <source>
        <dbReference type="ARBA" id="ARBA00008061"/>
    </source>
</evidence>
<dbReference type="SMART" id="SM00642">
    <property type="entry name" value="Aamy"/>
    <property type="match status" value="1"/>
</dbReference>
<dbReference type="AlphaFoldDB" id="A0A139IKY4"/>
<evidence type="ECO:0000259" key="6">
    <source>
        <dbReference type="PROSITE" id="PS50048"/>
    </source>
</evidence>
<proteinExistence type="inferred from homology"/>
<dbReference type="Proteomes" id="UP000073492">
    <property type="component" value="Unassembled WGS sequence"/>
</dbReference>
<dbReference type="FunFam" id="3.90.400.10:FF:000017">
    <property type="entry name" value="Uncharacterized protein"/>
    <property type="match status" value="1"/>
</dbReference>
<organism evidence="7 8">
    <name type="scientific">Pseudocercospora musae</name>
    <dbReference type="NCBI Taxonomy" id="113226"/>
    <lineage>
        <taxon>Eukaryota</taxon>
        <taxon>Fungi</taxon>
        <taxon>Dikarya</taxon>
        <taxon>Ascomycota</taxon>
        <taxon>Pezizomycotina</taxon>
        <taxon>Dothideomycetes</taxon>
        <taxon>Dothideomycetidae</taxon>
        <taxon>Mycosphaerellales</taxon>
        <taxon>Mycosphaerellaceae</taxon>
        <taxon>Pseudocercospora</taxon>
    </lineage>
</organism>
<name>A0A139IKY4_9PEZI</name>
<keyword evidence="5" id="KW-0462">Maltose metabolism</keyword>
<dbReference type="SMART" id="SM00066">
    <property type="entry name" value="GAL4"/>
    <property type="match status" value="1"/>
</dbReference>
<dbReference type="EMBL" id="LFZO01000061">
    <property type="protein sequence ID" value="KXT15305.1"/>
    <property type="molecule type" value="Genomic_DNA"/>
</dbReference>
<evidence type="ECO:0000313" key="7">
    <source>
        <dbReference type="EMBL" id="KXT15305.1"/>
    </source>
</evidence>
<keyword evidence="3" id="KW-0539">Nucleus</keyword>
<keyword evidence="8" id="KW-1185">Reference proteome</keyword>
<gene>
    <name evidence="7" type="ORF">AC579_2806</name>
</gene>
<evidence type="ECO:0000256" key="5">
    <source>
        <dbReference type="ARBA" id="ARBA00026248"/>
    </source>
</evidence>
<dbReference type="InterPro" id="IPR017853">
    <property type="entry name" value="GH"/>
</dbReference>
<dbReference type="GO" id="GO:0004575">
    <property type="term" value="F:sucrose alpha-glucosidase activity"/>
    <property type="evidence" value="ECO:0007669"/>
    <property type="project" value="TreeGrafter"/>
</dbReference>
<dbReference type="SUPFAM" id="SSF57701">
    <property type="entry name" value="Zn2/Cys6 DNA-binding domain"/>
    <property type="match status" value="1"/>
</dbReference>
<dbReference type="GO" id="GO:0000981">
    <property type="term" value="F:DNA-binding transcription factor activity, RNA polymerase II-specific"/>
    <property type="evidence" value="ECO:0007669"/>
    <property type="project" value="InterPro"/>
</dbReference>
<dbReference type="InterPro" id="IPR013780">
    <property type="entry name" value="Glyco_hydro_b"/>
</dbReference>
<dbReference type="GO" id="GO:0005987">
    <property type="term" value="P:sucrose catabolic process"/>
    <property type="evidence" value="ECO:0007669"/>
    <property type="project" value="TreeGrafter"/>
</dbReference>
<evidence type="ECO:0000256" key="4">
    <source>
        <dbReference type="ARBA" id="ARBA00023295"/>
    </source>
</evidence>
<dbReference type="FunFam" id="3.20.20.80:FF:000087">
    <property type="entry name" value="Oligo-1,6-glucosidase IMA1"/>
    <property type="match status" value="1"/>
</dbReference>
<dbReference type="PROSITE" id="PS00463">
    <property type="entry name" value="ZN2_CY6_FUNGAL_1"/>
    <property type="match status" value="1"/>
</dbReference>
<dbReference type="SUPFAM" id="SSF51445">
    <property type="entry name" value="(Trans)glycosidases"/>
    <property type="match status" value="1"/>
</dbReference>
<dbReference type="InterPro" id="IPR006047">
    <property type="entry name" value="GH13_cat_dom"/>
</dbReference>
<comment type="similarity">
    <text evidence="1">Belongs to the glycosyl hydrolase 13 family.</text>
</comment>
<feature type="domain" description="Zn(2)-C6 fungal-type" evidence="6">
    <location>
        <begin position="601"/>
        <end position="630"/>
    </location>
</feature>
<dbReference type="GO" id="GO:0008270">
    <property type="term" value="F:zinc ion binding"/>
    <property type="evidence" value="ECO:0007669"/>
    <property type="project" value="InterPro"/>
</dbReference>
<evidence type="ECO:0000313" key="8">
    <source>
        <dbReference type="Proteomes" id="UP000073492"/>
    </source>
</evidence>
<keyword evidence="4" id="KW-0326">Glycosidase</keyword>
<dbReference type="FunFam" id="3.20.20.80:FF:000064">
    <property type="entry name" value="Oligo-1,6-glucosidase"/>
    <property type="match status" value="1"/>
</dbReference>
<dbReference type="CDD" id="cd12148">
    <property type="entry name" value="fungal_TF_MHR"/>
    <property type="match status" value="1"/>
</dbReference>
<keyword evidence="2" id="KW-0378">Hydrolase</keyword>
<dbReference type="STRING" id="113226.A0A139IKY4"/>
<dbReference type="PANTHER" id="PTHR10357">
    <property type="entry name" value="ALPHA-AMYLASE FAMILY MEMBER"/>
    <property type="match status" value="1"/>
</dbReference>
<dbReference type="InterPro" id="IPR045857">
    <property type="entry name" value="O16G_dom_2"/>
</dbReference>
<protein>
    <recommendedName>
        <fullName evidence="6">Zn(2)-C6 fungal-type domain-containing protein</fullName>
    </recommendedName>
</protein>
<dbReference type="GO" id="GO:0004574">
    <property type="term" value="F:oligo-1,6-glucosidase activity"/>
    <property type="evidence" value="ECO:0007669"/>
    <property type="project" value="TreeGrafter"/>
</dbReference>
<dbReference type="Pfam" id="PF00172">
    <property type="entry name" value="Zn_clus"/>
    <property type="match status" value="1"/>
</dbReference>
<dbReference type="Gene3D" id="3.90.400.10">
    <property type="entry name" value="Oligo-1,6-glucosidase, Domain 2"/>
    <property type="match status" value="1"/>
</dbReference>